<evidence type="ECO:0000256" key="3">
    <source>
        <dbReference type="ARBA" id="ARBA00022692"/>
    </source>
</evidence>
<evidence type="ECO:0000256" key="6">
    <source>
        <dbReference type="SAM" id="MobiDB-lite"/>
    </source>
</evidence>
<keyword evidence="4 7" id="KW-1133">Transmembrane helix</keyword>
<proteinExistence type="predicted"/>
<feature type="compositionally biased region" description="Low complexity" evidence="6">
    <location>
        <begin position="38"/>
        <end position="48"/>
    </location>
</feature>
<dbReference type="GO" id="GO:0022857">
    <property type="term" value="F:transmembrane transporter activity"/>
    <property type="evidence" value="ECO:0007669"/>
    <property type="project" value="InterPro"/>
</dbReference>
<dbReference type="PANTHER" id="PTHR23510">
    <property type="entry name" value="INNER MEMBRANE TRANSPORT PROTEIN YAJR"/>
    <property type="match status" value="1"/>
</dbReference>
<evidence type="ECO:0000256" key="7">
    <source>
        <dbReference type="SAM" id="Phobius"/>
    </source>
</evidence>
<evidence type="ECO:0000313" key="9">
    <source>
        <dbReference type="Proteomes" id="UP000269721"/>
    </source>
</evidence>
<feature type="transmembrane region" description="Helical" evidence="7">
    <location>
        <begin position="252"/>
        <end position="276"/>
    </location>
</feature>
<feature type="transmembrane region" description="Helical" evidence="7">
    <location>
        <begin position="395"/>
        <end position="414"/>
    </location>
</feature>
<dbReference type="InterPro" id="IPR051068">
    <property type="entry name" value="MFS_Domain-Containing_Protein"/>
</dbReference>
<evidence type="ECO:0000256" key="1">
    <source>
        <dbReference type="ARBA" id="ARBA00004127"/>
    </source>
</evidence>
<dbReference type="Proteomes" id="UP000269721">
    <property type="component" value="Unassembled WGS sequence"/>
</dbReference>
<dbReference type="Gene3D" id="1.20.1250.20">
    <property type="entry name" value="MFS general substrate transporter like domains"/>
    <property type="match status" value="1"/>
</dbReference>
<dbReference type="GO" id="GO:0012505">
    <property type="term" value="C:endomembrane system"/>
    <property type="evidence" value="ECO:0007669"/>
    <property type="project" value="UniProtKB-SubCell"/>
</dbReference>
<organism evidence="8 9">
    <name type="scientific">Blyttiomyces helicus</name>
    <dbReference type="NCBI Taxonomy" id="388810"/>
    <lineage>
        <taxon>Eukaryota</taxon>
        <taxon>Fungi</taxon>
        <taxon>Fungi incertae sedis</taxon>
        <taxon>Chytridiomycota</taxon>
        <taxon>Chytridiomycota incertae sedis</taxon>
        <taxon>Chytridiomycetes</taxon>
        <taxon>Chytridiomycetes incertae sedis</taxon>
        <taxon>Blyttiomyces</taxon>
    </lineage>
</organism>
<feature type="transmembrane region" description="Helical" evidence="7">
    <location>
        <begin position="426"/>
        <end position="451"/>
    </location>
</feature>
<dbReference type="Pfam" id="PF07690">
    <property type="entry name" value="MFS_1"/>
    <property type="match status" value="1"/>
</dbReference>
<feature type="region of interest" description="Disordered" evidence="6">
    <location>
        <begin position="286"/>
        <end position="318"/>
    </location>
</feature>
<feature type="transmembrane region" description="Helical" evidence="7">
    <location>
        <begin position="209"/>
        <end position="232"/>
    </location>
</feature>
<feature type="transmembrane region" description="Helical" evidence="7">
    <location>
        <begin position="463"/>
        <end position="482"/>
    </location>
</feature>
<reference evidence="9" key="1">
    <citation type="journal article" date="2018" name="Nat. Microbiol.">
        <title>Leveraging single-cell genomics to expand the fungal tree of life.</title>
        <authorList>
            <person name="Ahrendt S.R."/>
            <person name="Quandt C.A."/>
            <person name="Ciobanu D."/>
            <person name="Clum A."/>
            <person name="Salamov A."/>
            <person name="Andreopoulos B."/>
            <person name="Cheng J.F."/>
            <person name="Woyke T."/>
            <person name="Pelin A."/>
            <person name="Henrissat B."/>
            <person name="Reynolds N.K."/>
            <person name="Benny G.L."/>
            <person name="Smith M.E."/>
            <person name="James T.Y."/>
            <person name="Grigoriev I.V."/>
        </authorList>
    </citation>
    <scope>NUCLEOTIDE SEQUENCE [LARGE SCALE GENOMIC DNA]</scope>
</reference>
<gene>
    <name evidence="8" type="ORF">BDK51DRAFT_48673</name>
</gene>
<feature type="region of interest" description="Disordered" evidence="6">
    <location>
        <begin position="1"/>
        <end position="48"/>
    </location>
</feature>
<protein>
    <submittedName>
        <fullName evidence="8">Major facilitator superfamily domain-containing protein</fullName>
    </submittedName>
</protein>
<evidence type="ECO:0000256" key="2">
    <source>
        <dbReference type="ARBA" id="ARBA00022448"/>
    </source>
</evidence>
<dbReference type="PANTHER" id="PTHR23510:SF3">
    <property type="entry name" value="MAJOR FACILITATOR SUPERFAMILY DOMAIN-CONTAINING PROTEIN 8"/>
    <property type="match status" value="1"/>
</dbReference>
<dbReference type="EMBL" id="KZ999475">
    <property type="protein sequence ID" value="RKO85034.1"/>
    <property type="molecule type" value="Genomic_DNA"/>
</dbReference>
<accession>A0A4P9VZ44</accession>
<comment type="subcellular location">
    <subcellularLocation>
        <location evidence="1">Endomembrane system</location>
        <topology evidence="1">Multi-pass membrane protein</topology>
    </subcellularLocation>
</comment>
<keyword evidence="9" id="KW-1185">Reference proteome</keyword>
<sequence length="558" mass="58720">MLSPPPPNDDNYSTDDETDPSDSSPLLSAQKASPPPLHHSSSSSALSSLSNANTEYGAVENYEPNSGAIPPPRPVLAGLGADSWVALAAQLLAEASRGLLLPTMTTYVFLNGGSLGDLGLSISLFSTGRLVATAPFGYWAERRGSREVLLFAAFLAALGNTLYSLCFALPFPLFFLCLSRLIVGIGSGVMGVGRAYLATASKPEDRTRAIAFTGMAQYAGFALSPGLATLLMWLEGAYSKGKQGSSTDGGPTILACILPGVALVILNVCLIPVLLAGMPRRDTLASSTPSSAAASTTSTPLLRVVSDNPPATPRPLPNPGPRLLHYGFILFFGLNFVLRGVIGVTETTAPETYNWLSEGHEDALEESGRFFFILGVLGLFFFFLVDPITRRVMPAYILLVAGTFLVAAGTLLNFDMYPTQTPASYVRFVTGMVMVWSIGSPVCQTLTVSSFSKMLGSRPQGSAISWITVAGSLGRIVFPGLVGLGEDAAIYVNLFDVAACVACVFGIFAFQRLVDTSAANAAAAAQERALEDALTAAQRRSVPALVKPPAPIGDRNEE</sequence>
<dbReference type="AlphaFoldDB" id="A0A4P9VZ44"/>
<feature type="transmembrane region" description="Helical" evidence="7">
    <location>
        <begin position="488"/>
        <end position="510"/>
    </location>
</feature>
<keyword evidence="3 7" id="KW-0812">Transmembrane</keyword>
<feature type="compositionally biased region" description="Low complexity" evidence="6">
    <location>
        <begin position="286"/>
        <end position="302"/>
    </location>
</feature>
<dbReference type="InterPro" id="IPR036259">
    <property type="entry name" value="MFS_trans_sf"/>
</dbReference>
<feature type="transmembrane region" description="Helical" evidence="7">
    <location>
        <begin position="370"/>
        <end position="388"/>
    </location>
</feature>
<evidence type="ECO:0000256" key="4">
    <source>
        <dbReference type="ARBA" id="ARBA00022989"/>
    </source>
</evidence>
<feature type="transmembrane region" description="Helical" evidence="7">
    <location>
        <begin position="148"/>
        <end position="165"/>
    </location>
</feature>
<evidence type="ECO:0000313" key="8">
    <source>
        <dbReference type="EMBL" id="RKO85034.1"/>
    </source>
</evidence>
<dbReference type="SUPFAM" id="SSF103473">
    <property type="entry name" value="MFS general substrate transporter"/>
    <property type="match status" value="1"/>
</dbReference>
<feature type="transmembrane region" description="Helical" evidence="7">
    <location>
        <begin position="323"/>
        <end position="342"/>
    </location>
</feature>
<evidence type="ECO:0000256" key="5">
    <source>
        <dbReference type="ARBA" id="ARBA00023136"/>
    </source>
</evidence>
<keyword evidence="2" id="KW-0813">Transport</keyword>
<dbReference type="InterPro" id="IPR011701">
    <property type="entry name" value="MFS"/>
</dbReference>
<keyword evidence="5 7" id="KW-0472">Membrane</keyword>
<name>A0A4P9VZ44_9FUNG</name>
<feature type="transmembrane region" description="Helical" evidence="7">
    <location>
        <begin position="171"/>
        <end position="197"/>
    </location>
</feature>
<dbReference type="OrthoDB" id="370281at2759"/>